<evidence type="ECO:0000313" key="3">
    <source>
        <dbReference type="Proteomes" id="UP000661077"/>
    </source>
</evidence>
<dbReference type="EMBL" id="JAEVLS010000005">
    <property type="protein sequence ID" value="MBM0107290.1"/>
    <property type="molecule type" value="Genomic_DNA"/>
</dbReference>
<feature type="chain" id="PRO_5046424276" evidence="1">
    <location>
        <begin position="21"/>
        <end position="200"/>
    </location>
</feature>
<protein>
    <submittedName>
        <fullName evidence="2">Uncharacterized protein</fullName>
    </submittedName>
</protein>
<accession>A0ABS1X237</accession>
<proteinExistence type="predicted"/>
<keyword evidence="1" id="KW-0732">Signal</keyword>
<gene>
    <name evidence="2" type="ORF">JM946_21340</name>
</gene>
<comment type="caution">
    <text evidence="2">The sequence shown here is derived from an EMBL/GenBank/DDBJ whole genome shotgun (WGS) entry which is preliminary data.</text>
</comment>
<keyword evidence="3" id="KW-1185">Reference proteome</keyword>
<reference evidence="2 3" key="1">
    <citation type="journal article" date="2021" name="Int. J. Syst. Evol. Microbiol.">
        <title>Steroidobacter gossypii sp. nov., isolated from soil of cotton cropping field.</title>
        <authorList>
            <person name="Huang R."/>
            <person name="Yang S."/>
            <person name="Zhen C."/>
            <person name="Liu W."/>
        </authorList>
    </citation>
    <scope>NUCLEOTIDE SEQUENCE [LARGE SCALE GENOMIC DNA]</scope>
    <source>
        <strain evidence="2 3">S1-65</strain>
    </source>
</reference>
<evidence type="ECO:0000313" key="2">
    <source>
        <dbReference type="EMBL" id="MBM0107290.1"/>
    </source>
</evidence>
<dbReference type="Proteomes" id="UP000661077">
    <property type="component" value="Unassembled WGS sequence"/>
</dbReference>
<dbReference type="RefSeq" id="WP_203169406.1">
    <property type="nucleotide sequence ID" value="NZ_JAEVLS010000005.1"/>
</dbReference>
<name>A0ABS1X237_9GAMM</name>
<organism evidence="2 3">
    <name type="scientific">Steroidobacter gossypii</name>
    <dbReference type="NCBI Taxonomy" id="2805490"/>
    <lineage>
        <taxon>Bacteria</taxon>
        <taxon>Pseudomonadati</taxon>
        <taxon>Pseudomonadota</taxon>
        <taxon>Gammaproteobacteria</taxon>
        <taxon>Steroidobacterales</taxon>
        <taxon>Steroidobacteraceae</taxon>
        <taxon>Steroidobacter</taxon>
    </lineage>
</organism>
<evidence type="ECO:0000256" key="1">
    <source>
        <dbReference type="SAM" id="SignalP"/>
    </source>
</evidence>
<sequence>MRLRLVILLCGGLLTPLASGADDNPEAIQATWKEQELRHLFTVVERGVAYECLSLGQRLKEMLIDLGAHQSTQVRVQGCSGGASSELMFTIATATPVPLAEAPPRSERSEKVLKRMRVNAEQLDETFPAAWRSVELSRYAKLGAGDCELMRDLRNNLLPKLGAKIESGQIDCRRTDGRLSSRDLTVSVLAPLEAPDVPSP</sequence>
<feature type="signal peptide" evidence="1">
    <location>
        <begin position="1"/>
        <end position="20"/>
    </location>
</feature>